<proteinExistence type="predicted"/>
<name>F7T6B2_9BURK</name>
<gene>
    <name evidence="1" type="ORF">AXXA_22470</name>
</gene>
<accession>F7T6B2</accession>
<dbReference type="eggNOG" id="COG5581">
    <property type="taxonomic scope" value="Bacteria"/>
</dbReference>
<evidence type="ECO:0000313" key="2">
    <source>
        <dbReference type="Proteomes" id="UP000004853"/>
    </source>
</evidence>
<dbReference type="EMBL" id="AFRQ01000097">
    <property type="protein sequence ID" value="EGP44125.1"/>
    <property type="molecule type" value="Genomic_DNA"/>
</dbReference>
<dbReference type="Proteomes" id="UP000004853">
    <property type="component" value="Unassembled WGS sequence"/>
</dbReference>
<dbReference type="Gene3D" id="2.40.10.220">
    <property type="entry name" value="predicted glycosyltransferase like domains"/>
    <property type="match status" value="1"/>
</dbReference>
<dbReference type="AlphaFoldDB" id="F7T6B2"/>
<comment type="caution">
    <text evidence="1">The sequence shown here is derived from an EMBL/GenBank/DDBJ whole genome shotgun (WGS) entry which is preliminary data.</text>
</comment>
<organism evidence="1 2">
    <name type="scientific">Achromobacter insuavis AXX-A</name>
    <dbReference type="NCBI Taxonomy" id="1003200"/>
    <lineage>
        <taxon>Bacteria</taxon>
        <taxon>Pseudomonadati</taxon>
        <taxon>Pseudomonadota</taxon>
        <taxon>Betaproteobacteria</taxon>
        <taxon>Burkholderiales</taxon>
        <taxon>Alcaligenaceae</taxon>
        <taxon>Achromobacter</taxon>
    </lineage>
</organism>
<dbReference type="HOGENOM" id="CLU_1040602_0_0_4"/>
<reference evidence="1 2" key="1">
    <citation type="submission" date="2011-06" db="EMBL/GenBank/DDBJ databases">
        <authorList>
            <person name="Bador J."/>
            <person name="Amoureux L."/>
            <person name="Neuwirth C."/>
        </authorList>
    </citation>
    <scope>NUCLEOTIDE SEQUENCE [LARGE SCALE GENOMIC DNA]</scope>
    <source>
        <strain evidence="1 2">AXX-A</strain>
    </source>
</reference>
<protein>
    <submittedName>
        <fullName evidence="1">YcgR family protein</fullName>
    </submittedName>
</protein>
<sequence>MDASDPEFLLTRPEDMRAALFELTHPDSHILVRDAADREMAVLVLGADKQTRQFFWRPRDYAGADFEQSDSMGLLSGTTFHFHATAYGGVQIRFRVERPEVIHFDDGSAALMSPFPEHLARIQRRKMFRASLITNANRCQASWQPDPAEKPISFSVRDLSVDGVGLRVELAVQALPERGSVLEDVRLDFGDLGKLSAHLEVRNVYPISGQPMVQTDSPDEPAPTHVSLTGEPPMSHLGAVFLNLDARQENWLQQVVWRLEKTQGRGEPPRCARVACLLPPRGGPAFGRPGGGAAVLA</sequence>
<dbReference type="PATRIC" id="fig|1003200.3.peg.4455"/>
<evidence type="ECO:0000313" key="1">
    <source>
        <dbReference type="EMBL" id="EGP44125.1"/>
    </source>
</evidence>